<name>A0A3E2MZA0_MYCMR</name>
<reference evidence="1 2" key="1">
    <citation type="journal article" date="2018" name="Sci. Rep.">
        <title>Extensive genomic diversity among Mycobacterium marinum strains revealed by whole genome sequencing.</title>
        <authorList>
            <person name="Das S."/>
            <person name="Pettersson B.M."/>
            <person name="Behra P.R."/>
            <person name="Mallick A."/>
            <person name="Cheramie M."/>
            <person name="Ramesh M."/>
            <person name="Shirreff L."/>
            <person name="DuCote T."/>
            <person name="Dasgupta S."/>
            <person name="Ennis D.G."/>
            <person name="Kirsebom L.A."/>
        </authorList>
    </citation>
    <scope>NUCLEOTIDE SEQUENCE [LARGE SCALE GENOMIC DNA]</scope>
    <source>
        <strain evidence="1 2">Davis1</strain>
    </source>
</reference>
<comment type="caution">
    <text evidence="1">The sequence shown here is derived from an EMBL/GenBank/DDBJ whole genome shotgun (WGS) entry which is preliminary data.</text>
</comment>
<dbReference type="EMBL" id="PEDF01000039">
    <property type="protein sequence ID" value="RFZ44696.1"/>
    <property type="molecule type" value="Genomic_DNA"/>
</dbReference>
<dbReference type="Proteomes" id="UP000257451">
    <property type="component" value="Unassembled WGS sequence"/>
</dbReference>
<organism evidence="1 2">
    <name type="scientific">Mycobacterium marinum</name>
    <dbReference type="NCBI Taxonomy" id="1781"/>
    <lineage>
        <taxon>Bacteria</taxon>
        <taxon>Bacillati</taxon>
        <taxon>Actinomycetota</taxon>
        <taxon>Actinomycetes</taxon>
        <taxon>Mycobacteriales</taxon>
        <taxon>Mycobacteriaceae</taxon>
        <taxon>Mycobacterium</taxon>
        <taxon>Mycobacterium ulcerans group</taxon>
    </lineage>
</organism>
<evidence type="ECO:0000313" key="2">
    <source>
        <dbReference type="Proteomes" id="UP000257451"/>
    </source>
</evidence>
<protein>
    <submittedName>
        <fullName evidence="1">Antitoxin VapB15</fullName>
    </submittedName>
</protein>
<evidence type="ECO:0000313" key="1">
    <source>
        <dbReference type="EMBL" id="RFZ44696.1"/>
    </source>
</evidence>
<dbReference type="RefSeq" id="WP_243703174.1">
    <property type="nucleotide sequence ID" value="NZ_BQLC01000488.1"/>
</dbReference>
<proteinExistence type="predicted"/>
<dbReference type="Pfam" id="PF09957">
    <property type="entry name" value="VapB_antitoxin"/>
    <property type="match status" value="1"/>
</dbReference>
<accession>A0A3E2MZA0</accession>
<sequence length="67" mass="7581">MHMVMSRGDVSRTNIEIDDELVAAARRMHRLNPQRSAIELTFLSLVGRPLSRDAALALQHSGFEYTK</sequence>
<dbReference type="InterPro" id="IPR019239">
    <property type="entry name" value="VapB_antitoxin"/>
</dbReference>
<gene>
    <name evidence="1" type="ORF">DAVIS_01466</name>
</gene>
<dbReference type="AlphaFoldDB" id="A0A3E2MZA0"/>